<reference evidence="8" key="1">
    <citation type="submission" date="2017-02" db="UniProtKB">
        <authorList>
            <consortium name="WormBaseParasite"/>
        </authorList>
    </citation>
    <scope>IDENTIFICATION</scope>
</reference>
<feature type="chain" id="PRO_5043125057" evidence="5">
    <location>
        <begin position="23"/>
        <end position="495"/>
    </location>
</feature>
<feature type="signal peptide" evidence="5">
    <location>
        <begin position="1"/>
        <end position="22"/>
    </location>
</feature>
<comment type="similarity">
    <text evidence="1">Belongs to the GDA1/CD39 NTPase family.</text>
</comment>
<dbReference type="InterPro" id="IPR000407">
    <property type="entry name" value="GDA1_CD39_NTPase"/>
</dbReference>
<dbReference type="PANTHER" id="PTHR11782">
    <property type="entry name" value="ADENOSINE/GUANOSINE DIPHOSPHATASE"/>
    <property type="match status" value="1"/>
</dbReference>
<evidence type="ECO:0000256" key="4">
    <source>
        <dbReference type="PIRSR" id="PIRSR600407-2"/>
    </source>
</evidence>
<evidence type="ECO:0000256" key="2">
    <source>
        <dbReference type="ARBA" id="ARBA00022801"/>
    </source>
</evidence>
<dbReference type="AlphaFoldDB" id="A0A0N4XYM0"/>
<dbReference type="GO" id="GO:0016787">
    <property type="term" value="F:hydrolase activity"/>
    <property type="evidence" value="ECO:0007669"/>
    <property type="project" value="UniProtKB-KW"/>
</dbReference>
<evidence type="ECO:0000256" key="3">
    <source>
        <dbReference type="PIRSR" id="PIRSR600407-1"/>
    </source>
</evidence>
<dbReference type="OMA" id="WTCRIKE"/>
<evidence type="ECO:0000313" key="8">
    <source>
        <dbReference type="WBParaSite" id="NBR_0000819101-mRNA-1"/>
    </source>
</evidence>
<evidence type="ECO:0000313" key="6">
    <source>
        <dbReference type="EMBL" id="VDL71781.1"/>
    </source>
</evidence>
<dbReference type="Pfam" id="PF01150">
    <property type="entry name" value="GDA1_CD39"/>
    <property type="match status" value="1"/>
</dbReference>
<feature type="binding site" evidence="4">
    <location>
        <begin position="231"/>
        <end position="235"/>
    </location>
    <ligand>
        <name>ATP</name>
        <dbReference type="ChEBI" id="CHEBI:30616"/>
    </ligand>
</feature>
<dbReference type="CDD" id="cd24046">
    <property type="entry name" value="ASKHA_NBD_NTPDase5-like"/>
    <property type="match status" value="1"/>
</dbReference>
<dbReference type="STRING" id="27835.A0A0N4XYM0"/>
<keyword evidence="5" id="KW-0732">Signal</keyword>
<evidence type="ECO:0000256" key="1">
    <source>
        <dbReference type="ARBA" id="ARBA00009283"/>
    </source>
</evidence>
<dbReference type="Gene3D" id="3.30.420.40">
    <property type="match status" value="1"/>
</dbReference>
<keyword evidence="4" id="KW-0547">Nucleotide-binding</keyword>
<protein>
    <submittedName>
        <fullName evidence="8">Nucleoside-diphosphatase uda-1 (inferred by orthology to a C. elegans protein)</fullName>
    </submittedName>
</protein>
<proteinExistence type="inferred from homology"/>
<dbReference type="Proteomes" id="UP000271162">
    <property type="component" value="Unassembled WGS sequence"/>
</dbReference>
<keyword evidence="2" id="KW-0378">Hydrolase</keyword>
<dbReference type="PANTHER" id="PTHR11782:SF127">
    <property type="entry name" value="NTPASE, ISOFORM F"/>
    <property type="match status" value="1"/>
</dbReference>
<keyword evidence="4" id="KW-0067">ATP-binding</keyword>
<dbReference type="WBParaSite" id="NBR_0000819101-mRNA-1">
    <property type="protein sequence ID" value="NBR_0000819101-mRNA-1"/>
    <property type="gene ID" value="NBR_0000819101"/>
</dbReference>
<reference evidence="6 7" key="2">
    <citation type="submission" date="2018-11" db="EMBL/GenBank/DDBJ databases">
        <authorList>
            <consortium name="Pathogen Informatics"/>
        </authorList>
    </citation>
    <scope>NUCLEOTIDE SEQUENCE [LARGE SCALE GENOMIC DNA]</scope>
</reference>
<dbReference type="GO" id="GO:0005524">
    <property type="term" value="F:ATP binding"/>
    <property type="evidence" value="ECO:0007669"/>
    <property type="project" value="UniProtKB-KW"/>
</dbReference>
<name>A0A0N4XYM0_NIPBR</name>
<accession>A0A0N4XYM0</accession>
<evidence type="ECO:0000256" key="5">
    <source>
        <dbReference type="SAM" id="SignalP"/>
    </source>
</evidence>
<dbReference type="Gene3D" id="3.30.420.150">
    <property type="entry name" value="Exopolyphosphatase. Domain 2"/>
    <property type="match status" value="1"/>
</dbReference>
<gene>
    <name evidence="6" type="ORF">NBR_LOCUS8192</name>
</gene>
<organism evidence="8">
    <name type="scientific">Nippostrongylus brasiliensis</name>
    <name type="common">Rat hookworm</name>
    <dbReference type="NCBI Taxonomy" id="27835"/>
    <lineage>
        <taxon>Eukaryota</taxon>
        <taxon>Metazoa</taxon>
        <taxon>Ecdysozoa</taxon>
        <taxon>Nematoda</taxon>
        <taxon>Chromadorea</taxon>
        <taxon>Rhabditida</taxon>
        <taxon>Rhabditina</taxon>
        <taxon>Rhabditomorpha</taxon>
        <taxon>Strongyloidea</taxon>
        <taxon>Heligmosomidae</taxon>
        <taxon>Nippostrongylus</taxon>
    </lineage>
</organism>
<feature type="active site" description="Proton acceptor" evidence="3">
    <location>
        <position position="192"/>
    </location>
</feature>
<sequence>MIPYYYYWFLVAVALFYSEVSAKHQFDEYYCYTSGVLQYIFKSVPCRFFAVVFDAGSTGTRLHLYRYVHNADVNGIPFKVEEEIFREVSPGLSSFSHDPAGAAASVRVLIEHAHKNVPQFMWERTPITLKATAGLRLLPGDMADDILDAVRFYSSSIFSIYLAELFKVESEINKSGFFVVPDAVSIMSGSDEGMYSWFTLNLLLNTLYSDDASHPHRPEASRSVAAFDLGGGSTQLTFWPEDRHMFDLHPEYERDIEFFGNRMRLFTHSFLGNGLLAARLNMLSQSSDGEHGLQSAIDSPCMPEGFELKNWEYALKKWTIRGTASHSYAACYEYARNFIRRSDIMKLPALRGKTVYLFSYFFDRGLNAGLVNGSSGGLVELKQYKEAAEQACSRSRNELEGAHWKPWQCHDLTYIYTLLHDGYGFADSQPLFLAKKLKGMEMAWGQGLSYALVHEFHKAQKHGFAERLNATVVEQLMSYIYTGTNNVLSYFNIIS</sequence>
<evidence type="ECO:0000313" key="7">
    <source>
        <dbReference type="Proteomes" id="UP000271162"/>
    </source>
</evidence>
<dbReference type="EMBL" id="UYSL01019974">
    <property type="protein sequence ID" value="VDL71781.1"/>
    <property type="molecule type" value="Genomic_DNA"/>
</dbReference>
<keyword evidence="7" id="KW-1185">Reference proteome</keyword>